<dbReference type="AlphaFoldDB" id="A0A0C7MXP9"/>
<dbReference type="Pfam" id="PF17298">
    <property type="entry name" value="DUF5349"/>
    <property type="match status" value="1"/>
</dbReference>
<sequence length="360" mass="38583">MPGQFVSVPFLSQVEDMDKYLMEYRSLKLMPQNAAGLQQQQQQQQQHTRFSNLNRNTGIVGNHQSANMGFNGANTRKKPMSANNTAGQNYRFGKNGYKVGPQQQTQQQQTQQQHLQQLQQQQPQSLQGTGLKQTFPQMFYRSANNSASSLAQQALSSQVYAPNNANQQQLMTASSSSSSTPPPRLHVSVSGTSSISSLGGDYDFVLPAELNNQLVPSGSAQLSSGLNGAATSSSNNVANANNAQTQGSRTSMNMMPVAPLGGTFLDSVPSVLPPGFREESDLSGSNDFINGLPSSLLSDGTNAPEFSGMNGQNSVFNARGADSSRNFMMPDSKNWGTGNPNSSSASGSFGIWNNDMSVWS</sequence>
<dbReference type="Proteomes" id="UP000054304">
    <property type="component" value="Unassembled WGS sequence"/>
</dbReference>
<feature type="region of interest" description="Disordered" evidence="1">
    <location>
        <begin position="168"/>
        <end position="192"/>
    </location>
</feature>
<evidence type="ECO:0000313" key="2">
    <source>
        <dbReference type="EMBL" id="CEP60250.1"/>
    </source>
</evidence>
<dbReference type="RefSeq" id="XP_022626495.1">
    <property type="nucleotide sequence ID" value="XM_022774394.1"/>
</dbReference>
<organism evidence="2 3">
    <name type="scientific">Lachancea lanzarotensis</name>
    <dbReference type="NCBI Taxonomy" id="1245769"/>
    <lineage>
        <taxon>Eukaryota</taxon>
        <taxon>Fungi</taxon>
        <taxon>Dikarya</taxon>
        <taxon>Ascomycota</taxon>
        <taxon>Saccharomycotina</taxon>
        <taxon>Saccharomycetes</taxon>
        <taxon>Saccharomycetales</taxon>
        <taxon>Saccharomycetaceae</taxon>
        <taxon>Lachancea</taxon>
    </lineage>
</organism>
<name>A0A0C7MXP9_9SACH</name>
<feature type="region of interest" description="Disordered" evidence="1">
    <location>
        <begin position="69"/>
        <end position="127"/>
    </location>
</feature>
<dbReference type="InterPro" id="IPR035257">
    <property type="entry name" value="DUF5349"/>
</dbReference>
<proteinExistence type="predicted"/>
<gene>
    <name evidence="2" type="ORF">LALA0_S01e06414g</name>
</gene>
<protein>
    <submittedName>
        <fullName evidence="2">LALA0S01e06414g1_1</fullName>
    </submittedName>
</protein>
<dbReference type="HOGENOM" id="CLU_924310_0_0_1"/>
<dbReference type="EMBL" id="LN736360">
    <property type="protein sequence ID" value="CEP60250.1"/>
    <property type="molecule type" value="Genomic_DNA"/>
</dbReference>
<reference evidence="2 3" key="1">
    <citation type="submission" date="2014-12" db="EMBL/GenBank/DDBJ databases">
        <authorList>
            <person name="Neuveglise Cecile"/>
        </authorList>
    </citation>
    <scope>NUCLEOTIDE SEQUENCE [LARGE SCALE GENOMIC DNA]</scope>
    <source>
        <strain evidence="2 3">CBS 12615</strain>
    </source>
</reference>
<dbReference type="OrthoDB" id="4067282at2759"/>
<evidence type="ECO:0000256" key="1">
    <source>
        <dbReference type="SAM" id="MobiDB-lite"/>
    </source>
</evidence>
<accession>A0A0C7MXP9</accession>
<feature type="compositionally biased region" description="Low complexity" evidence="1">
    <location>
        <begin position="102"/>
        <end position="127"/>
    </location>
</feature>
<feature type="compositionally biased region" description="Polar residues" evidence="1">
    <location>
        <begin position="217"/>
        <end position="226"/>
    </location>
</feature>
<dbReference type="GeneID" id="34683626"/>
<feature type="region of interest" description="Disordered" evidence="1">
    <location>
        <begin position="217"/>
        <end position="237"/>
    </location>
</feature>
<keyword evidence="3" id="KW-1185">Reference proteome</keyword>
<evidence type="ECO:0000313" key="3">
    <source>
        <dbReference type="Proteomes" id="UP000054304"/>
    </source>
</evidence>